<gene>
    <name evidence="2" type="ORF">D1825_07865</name>
</gene>
<organism evidence="2 3">
    <name type="scientific">Cellulomonas rhizosphaerae</name>
    <dbReference type="NCBI Taxonomy" id="2293719"/>
    <lineage>
        <taxon>Bacteria</taxon>
        <taxon>Bacillati</taxon>
        <taxon>Actinomycetota</taxon>
        <taxon>Actinomycetes</taxon>
        <taxon>Micrococcales</taxon>
        <taxon>Cellulomonadaceae</taxon>
        <taxon>Cellulomonas</taxon>
    </lineage>
</organism>
<reference evidence="2 3" key="1">
    <citation type="submission" date="2018-08" db="EMBL/GenBank/DDBJ databases">
        <title>Cellulomonas rhizosphaerae sp. nov., a novel actinomycete isolated from soil.</title>
        <authorList>
            <person name="Tian Y."/>
        </authorList>
    </citation>
    <scope>NUCLEOTIDE SEQUENCE [LARGE SCALE GENOMIC DNA]</scope>
    <source>
        <strain evidence="2 3">NEAU-TCZ24</strain>
    </source>
</reference>
<dbReference type="OrthoDB" id="4829683at2"/>
<proteinExistence type="predicted"/>
<accession>A0A413RMC3</accession>
<dbReference type="AlphaFoldDB" id="A0A413RMC3"/>
<evidence type="ECO:0000256" key="1">
    <source>
        <dbReference type="SAM" id="SignalP"/>
    </source>
</evidence>
<sequence>MVVVIGILVALLAAGLVLLVASATSAGDSQGSPWRSFRAGWAARGTRDEAARAAEAEPVDLKLVEFLTVTADEGDPYLQVDELGEGLHRARDKALGALPGARRS</sequence>
<evidence type="ECO:0000313" key="2">
    <source>
        <dbReference type="EMBL" id="RHA41995.1"/>
    </source>
</evidence>
<feature type="signal peptide" evidence="1">
    <location>
        <begin position="1"/>
        <end position="26"/>
    </location>
</feature>
<protein>
    <submittedName>
        <fullName evidence="2">Uncharacterized protein</fullName>
    </submittedName>
</protein>
<name>A0A413RMC3_9CELL</name>
<keyword evidence="1" id="KW-0732">Signal</keyword>
<comment type="caution">
    <text evidence="2">The sequence shown here is derived from an EMBL/GenBank/DDBJ whole genome shotgun (WGS) entry which is preliminary data.</text>
</comment>
<dbReference type="RefSeq" id="WP_118766884.1">
    <property type="nucleotide sequence ID" value="NZ_QWKP01000177.1"/>
</dbReference>
<dbReference type="EMBL" id="QWKP01000177">
    <property type="protein sequence ID" value="RHA41995.1"/>
    <property type="molecule type" value="Genomic_DNA"/>
</dbReference>
<feature type="chain" id="PRO_5019463820" evidence="1">
    <location>
        <begin position="27"/>
        <end position="104"/>
    </location>
</feature>
<dbReference type="Proteomes" id="UP000283374">
    <property type="component" value="Unassembled WGS sequence"/>
</dbReference>
<keyword evidence="3" id="KW-1185">Reference proteome</keyword>
<evidence type="ECO:0000313" key="3">
    <source>
        <dbReference type="Proteomes" id="UP000283374"/>
    </source>
</evidence>